<dbReference type="PANTHER" id="PTHR40082:SF1">
    <property type="entry name" value="BLR5956 PROTEIN"/>
    <property type="match status" value="1"/>
</dbReference>
<feature type="domain" description="Tetrapyrrole biosynthesis uroporphyrinogen III synthase" evidence="1">
    <location>
        <begin position="20"/>
        <end position="259"/>
    </location>
</feature>
<sequence>MLKGLEGKKVVIGGSRKIEEISTLIEKRGGIPLSRPLQGTVFLADKEVEPSLQRVVNDGADWFVFTTGIGIQTLISLAGKMGIEEAFLARIQQAQVASRGYKTSGVLKRLGIKPVAFDEDGTTQGLIKTLENQDFSGKRVIVQLHGESAPRLIDFLENKGAIVETILPYQHIAPETEPIATLYKELLDGQVDAVCFTTKVQVHSLFEFARKNGCLTDISQAFKERTVAVSVGKVTTEALKEEGIERYVMPENERMGAMIVELAHYYEANLK</sequence>
<dbReference type="Pfam" id="PF02602">
    <property type="entry name" value="HEM4"/>
    <property type="match status" value="1"/>
</dbReference>
<dbReference type="Gene3D" id="3.40.50.10090">
    <property type="match status" value="2"/>
</dbReference>
<dbReference type="Proteomes" id="UP000248646">
    <property type="component" value="Unassembled WGS sequence"/>
</dbReference>
<dbReference type="InterPro" id="IPR036108">
    <property type="entry name" value="4pyrrol_syn_uPrphyn_synt_sf"/>
</dbReference>
<evidence type="ECO:0000313" key="3">
    <source>
        <dbReference type="Proteomes" id="UP000248646"/>
    </source>
</evidence>
<keyword evidence="3" id="KW-1185">Reference proteome</keyword>
<dbReference type="InterPro" id="IPR039793">
    <property type="entry name" value="UROS/Hem4"/>
</dbReference>
<gene>
    <name evidence="2" type="ORF">C7437_104159</name>
</gene>
<protein>
    <submittedName>
        <fullName evidence="2">Uroporphyrinogen-III synthase</fullName>
    </submittedName>
</protein>
<comment type="caution">
    <text evidence="2">The sequence shown here is derived from an EMBL/GenBank/DDBJ whole genome shotgun (WGS) entry which is preliminary data.</text>
</comment>
<dbReference type="NCBIfam" id="NF004584">
    <property type="entry name" value="PRK05928.2-1"/>
    <property type="match status" value="1"/>
</dbReference>
<dbReference type="InterPro" id="IPR003754">
    <property type="entry name" value="4pyrrol_synth_uPrphyn_synth"/>
</dbReference>
<evidence type="ECO:0000259" key="1">
    <source>
        <dbReference type="Pfam" id="PF02602"/>
    </source>
</evidence>
<evidence type="ECO:0000313" key="2">
    <source>
        <dbReference type="EMBL" id="PZX04647.1"/>
    </source>
</evidence>
<name>A0A2W7ML68_9BACI</name>
<dbReference type="SUPFAM" id="SSF69618">
    <property type="entry name" value="HemD-like"/>
    <property type="match status" value="1"/>
</dbReference>
<dbReference type="AlphaFoldDB" id="A0A2W7ML68"/>
<dbReference type="CDD" id="cd06578">
    <property type="entry name" value="HemD"/>
    <property type="match status" value="1"/>
</dbReference>
<reference evidence="2 3" key="1">
    <citation type="submission" date="2018-06" db="EMBL/GenBank/DDBJ databases">
        <title>Genomic Encyclopedia of Type Strains, Phase IV (KMG-IV): sequencing the most valuable type-strain genomes for metagenomic binning, comparative biology and taxonomic classification.</title>
        <authorList>
            <person name="Goeker M."/>
        </authorList>
    </citation>
    <scope>NUCLEOTIDE SEQUENCE [LARGE SCALE GENOMIC DNA]</scope>
    <source>
        <strain evidence="2 3">DSM 5</strain>
    </source>
</reference>
<dbReference type="OrthoDB" id="9775656at2"/>
<accession>A0A2W7ML68</accession>
<dbReference type="PANTHER" id="PTHR40082">
    <property type="entry name" value="BLR5956 PROTEIN"/>
    <property type="match status" value="1"/>
</dbReference>
<dbReference type="EMBL" id="QKZI01000004">
    <property type="protein sequence ID" value="PZX04647.1"/>
    <property type="molecule type" value="Genomic_DNA"/>
</dbReference>
<dbReference type="GO" id="GO:0004852">
    <property type="term" value="F:uroporphyrinogen-III synthase activity"/>
    <property type="evidence" value="ECO:0007669"/>
    <property type="project" value="InterPro"/>
</dbReference>
<dbReference type="GO" id="GO:0006780">
    <property type="term" value="P:uroporphyrinogen III biosynthetic process"/>
    <property type="evidence" value="ECO:0007669"/>
    <property type="project" value="InterPro"/>
</dbReference>
<proteinExistence type="predicted"/>
<dbReference type="RefSeq" id="WP_111439806.1">
    <property type="nucleotide sequence ID" value="NZ_QKZI01000004.1"/>
</dbReference>
<organism evidence="2 3">
    <name type="scientific">Psychrobacillus insolitus</name>
    <dbReference type="NCBI Taxonomy" id="1461"/>
    <lineage>
        <taxon>Bacteria</taxon>
        <taxon>Bacillati</taxon>
        <taxon>Bacillota</taxon>
        <taxon>Bacilli</taxon>
        <taxon>Bacillales</taxon>
        <taxon>Bacillaceae</taxon>
        <taxon>Psychrobacillus</taxon>
    </lineage>
</organism>